<dbReference type="InterPro" id="IPR025500">
    <property type="entry name" value="DUF4390"/>
</dbReference>
<accession>A0A448D5D6</accession>
<sequence length="209" mass="23349">MFYSQITTKMAFITRLFKSGSAFLLLFIALTAFFPISSRAEGISALRSQAYLTENGQLAISSRFKNELPDQLKQALRQGVPLHFTLQYQLSAPTWAAYKFKFNQIVGSDSQVSYKLSYHPLTNRYRISVGTFSTEYNNLETALRGVGAISDWRVLPSGALSGETAESVRAEIRLALSTSKLPKPFQINAINSKSWQLDSGWKSLNISTE</sequence>
<dbReference type="KEGG" id="nci:NCTC10296_00185"/>
<dbReference type="STRING" id="493.BWD07_11115"/>
<reference evidence="1 2" key="1">
    <citation type="submission" date="2018-12" db="EMBL/GenBank/DDBJ databases">
        <authorList>
            <consortium name="Pathogen Informatics"/>
        </authorList>
    </citation>
    <scope>NUCLEOTIDE SEQUENCE [LARGE SCALE GENOMIC DNA]</scope>
    <source>
        <strain evidence="1 2">NCTC10296</strain>
    </source>
</reference>
<protein>
    <recommendedName>
        <fullName evidence="3">DUF4390 domain-containing protein</fullName>
    </recommendedName>
</protein>
<evidence type="ECO:0000313" key="1">
    <source>
        <dbReference type="EMBL" id="VEE99140.1"/>
    </source>
</evidence>
<proteinExistence type="predicted"/>
<evidence type="ECO:0008006" key="3">
    <source>
        <dbReference type="Google" id="ProtNLM"/>
    </source>
</evidence>
<organism evidence="1 2">
    <name type="scientific">Neisseria canis</name>
    <dbReference type="NCBI Taxonomy" id="493"/>
    <lineage>
        <taxon>Bacteria</taxon>
        <taxon>Pseudomonadati</taxon>
        <taxon>Pseudomonadota</taxon>
        <taxon>Betaproteobacteria</taxon>
        <taxon>Neisseriales</taxon>
        <taxon>Neisseriaceae</taxon>
        <taxon>Neisseria</taxon>
    </lineage>
</organism>
<keyword evidence="2" id="KW-1185">Reference proteome</keyword>
<gene>
    <name evidence="1" type="ORF">NCTC10296_00185</name>
</gene>
<dbReference type="Proteomes" id="UP000279284">
    <property type="component" value="Chromosome"/>
</dbReference>
<name>A0A448D5D6_9NEIS</name>
<evidence type="ECO:0000313" key="2">
    <source>
        <dbReference type="Proteomes" id="UP000279284"/>
    </source>
</evidence>
<dbReference type="AlphaFoldDB" id="A0A448D5D6"/>
<dbReference type="Pfam" id="PF14334">
    <property type="entry name" value="DUF4390"/>
    <property type="match status" value="1"/>
</dbReference>
<dbReference type="EMBL" id="LR134313">
    <property type="protein sequence ID" value="VEE99140.1"/>
    <property type="molecule type" value="Genomic_DNA"/>
</dbReference>